<keyword evidence="2" id="KW-1185">Reference proteome</keyword>
<evidence type="ECO:0008006" key="3">
    <source>
        <dbReference type="Google" id="ProtNLM"/>
    </source>
</evidence>
<dbReference type="Gene3D" id="3.90.180.10">
    <property type="entry name" value="Medium-chain alcohol dehydrogenases, catalytic domain"/>
    <property type="match status" value="1"/>
</dbReference>
<dbReference type="AlphaFoldDB" id="A0A0B8P7D7"/>
<evidence type="ECO:0000313" key="2">
    <source>
        <dbReference type="Proteomes" id="UP000031671"/>
    </source>
</evidence>
<gene>
    <name evidence="1" type="ORF">JCM19231_4285</name>
</gene>
<reference evidence="1 2" key="2">
    <citation type="submission" date="2015-01" db="EMBL/GenBank/DDBJ databases">
        <authorList>
            <consortium name="NBRP consortium"/>
            <person name="Sawabe T."/>
            <person name="Meirelles P."/>
            <person name="Feng G."/>
            <person name="Sayaka M."/>
            <person name="Hattori M."/>
            <person name="Ohkuma M."/>
        </authorList>
    </citation>
    <scope>NUCLEOTIDE SEQUENCE [LARGE SCALE GENOMIC DNA]</scope>
    <source>
        <strain evidence="2">JCM 19231</strain>
    </source>
</reference>
<protein>
    <recommendedName>
        <fullName evidence="3">Quinone oxidoreductase</fullName>
    </recommendedName>
</protein>
<accession>A0A0B8P7D7</accession>
<sequence>MKAVLLTQTGGSDKLVYQETPTPRLREGQVLVEIKAAPVNFIDTIIREGNMPPA</sequence>
<comment type="caution">
    <text evidence="1">The sequence shown here is derived from an EMBL/GenBank/DDBJ whole genome shotgun (WGS) entry which is preliminary data.</text>
</comment>
<dbReference type="InterPro" id="IPR011032">
    <property type="entry name" value="GroES-like_sf"/>
</dbReference>
<dbReference type="EMBL" id="BBRZ01000128">
    <property type="protein sequence ID" value="GAM59163.1"/>
    <property type="molecule type" value="Genomic_DNA"/>
</dbReference>
<organism evidence="1 2">
    <name type="scientific">Vibrio ishigakensis</name>
    <dbReference type="NCBI Taxonomy" id="1481914"/>
    <lineage>
        <taxon>Bacteria</taxon>
        <taxon>Pseudomonadati</taxon>
        <taxon>Pseudomonadota</taxon>
        <taxon>Gammaproteobacteria</taxon>
        <taxon>Vibrionales</taxon>
        <taxon>Vibrionaceae</taxon>
        <taxon>Vibrio</taxon>
    </lineage>
</organism>
<reference evidence="1 2" key="1">
    <citation type="submission" date="2015-01" db="EMBL/GenBank/DDBJ databases">
        <title>Vibrio sp. C1 JCM 19231 whole genome shotgun sequence.</title>
        <authorList>
            <person name="Sawabe T."/>
            <person name="Meirelles P."/>
            <person name="Feng G."/>
            <person name="Sayaka M."/>
            <person name="Hattori M."/>
            <person name="Ohkuma M."/>
        </authorList>
    </citation>
    <scope>NUCLEOTIDE SEQUENCE [LARGE SCALE GENOMIC DNA]</scope>
    <source>
        <strain evidence="2">JCM 19231</strain>
    </source>
</reference>
<name>A0A0B8P7D7_9VIBR</name>
<dbReference type="Proteomes" id="UP000031671">
    <property type="component" value="Unassembled WGS sequence"/>
</dbReference>
<evidence type="ECO:0000313" key="1">
    <source>
        <dbReference type="EMBL" id="GAM59163.1"/>
    </source>
</evidence>
<proteinExistence type="predicted"/>
<dbReference type="SUPFAM" id="SSF50129">
    <property type="entry name" value="GroES-like"/>
    <property type="match status" value="1"/>
</dbReference>